<dbReference type="InterPro" id="IPR043131">
    <property type="entry name" value="BCAT-like_N"/>
</dbReference>
<gene>
    <name evidence="6" type="ORF">GCM10008906_21700</name>
</gene>
<evidence type="ECO:0000256" key="1">
    <source>
        <dbReference type="ARBA" id="ARBA00001933"/>
    </source>
</evidence>
<dbReference type="Proteomes" id="UP001501510">
    <property type="component" value="Unassembled WGS sequence"/>
</dbReference>
<evidence type="ECO:0000256" key="5">
    <source>
        <dbReference type="RuleBase" id="RU004516"/>
    </source>
</evidence>
<dbReference type="InterPro" id="IPR043132">
    <property type="entry name" value="BCAT-like_C"/>
</dbReference>
<dbReference type="SUPFAM" id="SSF56752">
    <property type="entry name" value="D-aminoacid aminotransferase-like PLP-dependent enzymes"/>
    <property type="match status" value="1"/>
</dbReference>
<reference evidence="6 7" key="1">
    <citation type="journal article" date="2019" name="Int. J. Syst. Evol. Microbiol.">
        <title>The Global Catalogue of Microorganisms (GCM) 10K type strain sequencing project: providing services to taxonomists for standard genome sequencing and annotation.</title>
        <authorList>
            <consortium name="The Broad Institute Genomics Platform"/>
            <consortium name="The Broad Institute Genome Sequencing Center for Infectious Disease"/>
            <person name="Wu L."/>
            <person name="Ma J."/>
        </authorList>
    </citation>
    <scope>NUCLEOTIDE SEQUENCE [LARGE SCALE GENOMIC DNA]</scope>
    <source>
        <strain evidence="6 7">JCM 1407</strain>
    </source>
</reference>
<dbReference type="InterPro" id="IPR001544">
    <property type="entry name" value="Aminotrans_IV"/>
</dbReference>
<keyword evidence="6" id="KW-0808">Transferase</keyword>
<dbReference type="RefSeq" id="WP_343761603.1">
    <property type="nucleotide sequence ID" value="NZ_BAAACG010000010.1"/>
</dbReference>
<dbReference type="Gene3D" id="3.20.10.10">
    <property type="entry name" value="D-amino Acid Aminotransferase, subunit A, domain 2"/>
    <property type="match status" value="1"/>
</dbReference>
<keyword evidence="7" id="KW-1185">Reference proteome</keyword>
<sequence>MIILNDKICKDNKIFLDSGYNFGYGVFETILVKKNPVMLEDHIERLNNSLRILNIDKEITKDYMLEKWRQIKASNCVLKISVSENNTLISTRDIPYNKEHYKKGFSLLINKSIKKNPFSNCTYLKTFNYMDNIIEKRKAKNQGFDEVLFLNTNNKICEGSISNIFFVNNHKIYTPALKCGLLNGIVRKWIIDNFKVIEGEYTIEDIINSQEVFITNSIIGIMKITKINEKVLSLNNPKTCEIQRYYDNYINICK</sequence>
<proteinExistence type="inferred from homology"/>
<evidence type="ECO:0000256" key="3">
    <source>
        <dbReference type="ARBA" id="ARBA00022898"/>
    </source>
</evidence>
<dbReference type="Gene3D" id="3.30.470.10">
    <property type="match status" value="1"/>
</dbReference>
<evidence type="ECO:0000256" key="4">
    <source>
        <dbReference type="RuleBase" id="RU004106"/>
    </source>
</evidence>
<dbReference type="InterPro" id="IPR050571">
    <property type="entry name" value="Class-IV_PLP-Dep_Aminotrnsfr"/>
</dbReference>
<dbReference type="PANTHER" id="PTHR42743:SF11">
    <property type="entry name" value="AMINODEOXYCHORISMATE LYASE"/>
    <property type="match status" value="1"/>
</dbReference>
<keyword evidence="6" id="KW-0032">Aminotransferase</keyword>
<organism evidence="6 7">
    <name type="scientific">Clostridium oceanicum</name>
    <dbReference type="NCBI Taxonomy" id="1543"/>
    <lineage>
        <taxon>Bacteria</taxon>
        <taxon>Bacillati</taxon>
        <taxon>Bacillota</taxon>
        <taxon>Clostridia</taxon>
        <taxon>Eubacteriales</taxon>
        <taxon>Clostridiaceae</taxon>
        <taxon>Clostridium</taxon>
    </lineage>
</organism>
<dbReference type="InterPro" id="IPR036038">
    <property type="entry name" value="Aminotransferase-like"/>
</dbReference>
<dbReference type="PANTHER" id="PTHR42743">
    <property type="entry name" value="AMINO-ACID AMINOTRANSFERASE"/>
    <property type="match status" value="1"/>
</dbReference>
<dbReference type="PROSITE" id="PS00770">
    <property type="entry name" value="AA_TRANSFER_CLASS_4"/>
    <property type="match status" value="1"/>
</dbReference>
<evidence type="ECO:0000313" key="6">
    <source>
        <dbReference type="EMBL" id="GAA0741039.1"/>
    </source>
</evidence>
<dbReference type="Pfam" id="PF01063">
    <property type="entry name" value="Aminotran_4"/>
    <property type="match status" value="1"/>
</dbReference>
<evidence type="ECO:0000313" key="7">
    <source>
        <dbReference type="Proteomes" id="UP001501510"/>
    </source>
</evidence>
<comment type="caution">
    <text evidence="6">The sequence shown here is derived from an EMBL/GenBank/DDBJ whole genome shotgun (WGS) entry which is preliminary data.</text>
</comment>
<name>A0ABN1JJB1_9CLOT</name>
<protein>
    <submittedName>
        <fullName evidence="6">Aminotransferase class IV</fullName>
    </submittedName>
</protein>
<dbReference type="CDD" id="cd00449">
    <property type="entry name" value="PLPDE_IV"/>
    <property type="match status" value="1"/>
</dbReference>
<accession>A0ABN1JJB1</accession>
<dbReference type="InterPro" id="IPR018300">
    <property type="entry name" value="Aminotrans_IV_CS"/>
</dbReference>
<keyword evidence="3 5" id="KW-0663">Pyridoxal phosphate</keyword>
<comment type="similarity">
    <text evidence="2 4">Belongs to the class-IV pyridoxal-phosphate-dependent aminotransferase family.</text>
</comment>
<evidence type="ECO:0000256" key="2">
    <source>
        <dbReference type="ARBA" id="ARBA00009320"/>
    </source>
</evidence>
<comment type="cofactor">
    <cofactor evidence="1 5">
        <name>pyridoxal 5'-phosphate</name>
        <dbReference type="ChEBI" id="CHEBI:597326"/>
    </cofactor>
</comment>
<dbReference type="GO" id="GO:0008483">
    <property type="term" value="F:transaminase activity"/>
    <property type="evidence" value="ECO:0007669"/>
    <property type="project" value="UniProtKB-KW"/>
</dbReference>
<dbReference type="EMBL" id="BAAACG010000010">
    <property type="protein sequence ID" value="GAA0741039.1"/>
    <property type="molecule type" value="Genomic_DNA"/>
</dbReference>